<dbReference type="Pfam" id="PF13087">
    <property type="entry name" value="AAA_12"/>
    <property type="match status" value="1"/>
</dbReference>
<dbReference type="InterPro" id="IPR027417">
    <property type="entry name" value="P-loop_NTPase"/>
</dbReference>
<dbReference type="EMBL" id="MTKO01000090">
    <property type="protein sequence ID" value="RWX44713.1"/>
    <property type="molecule type" value="Genomic_DNA"/>
</dbReference>
<reference evidence="6 7" key="1">
    <citation type="submission" date="2017-01" db="EMBL/GenBank/DDBJ databases">
        <title>The cable genome- insights into the physiology and evolution of filamentous bacteria capable of sulfide oxidation via long distance electron transfer.</title>
        <authorList>
            <person name="Schreiber L."/>
            <person name="Bjerg J.T."/>
            <person name="Boggild A."/>
            <person name="Van De Vossenberg J."/>
            <person name="Meysman F."/>
            <person name="Nielsen L.P."/>
            <person name="Schramm A."/>
            <person name="Kjeldsen K.U."/>
        </authorList>
    </citation>
    <scope>NUCLEOTIDE SEQUENCE [LARGE SCALE GENOMIC DNA]</scope>
    <source>
        <strain evidence="6">MCF</strain>
    </source>
</reference>
<evidence type="ECO:0000259" key="5">
    <source>
        <dbReference type="Pfam" id="PF18741"/>
    </source>
</evidence>
<feature type="domain" description="DNA2/NAM7 helicase-like C-terminal" evidence="4">
    <location>
        <begin position="1160"/>
        <end position="1345"/>
    </location>
</feature>
<evidence type="ECO:0000256" key="2">
    <source>
        <dbReference type="SAM" id="MobiDB-lite"/>
    </source>
</evidence>
<dbReference type="InterPro" id="IPR049468">
    <property type="entry name" value="Restrct_endonuc-II-like_dom"/>
</dbReference>
<dbReference type="InterPro" id="IPR041677">
    <property type="entry name" value="DNA2/NAM7_AAA_11"/>
</dbReference>
<keyword evidence="1" id="KW-0175">Coiled coil</keyword>
<sequence>MSDLTHNSAEKLVRLVRYLRALSTMNAKTVRTVEQYKKVFWLPLDSGVVSGEQDQSDDSLWIEVKRTEKPPPPPPPERCRKWIETERLDNLDVIPELRLPIEFAHKPLTALKAQGEETLYPDIFARREQQWQEYLDQKWKPWQEHSRRILFHERIYTDLFRLYQEQQKLGEQYELLLCFGLLTWETPNREIVQRHLIVTEASLSFDPTLKKLTVYQTSQAPRVELDMLSLEEQPQDVHELIRKSCQALEGNLRKKKEVDAVLNTLAQALSADPPGQYLPDSSSDSLQLNKKTPTSQPVISYAPALVMRNRSMHSLEDFLDKIEDQHISGATRSEIISGEIPKEFLNLCEVSLEILPEKAMSVLKEPTQDQNENQKEDEGRMFFPLPSNQEQCRIVGKLKENKGVLVQGPPGTGKSHTIANLICHLLAQGKRVLVTAQTTRALHVLHDLLPENIRPLCFNAAEQGKKEQADLEQKIRDILAAEKIRQPAEDDHIRELEKRIQAKQEARQSTEEKILDLRERETQQYTVGQAVGRTVIQGCYSGTAAQIAEQLRKEEAAFAWFTDTISLDTPLPWSAQQILFLRKYLRATDLGEEKKLAGKELPRLEKQFPVHKVQEAFEKEEQARQAAILGKQRLQSGQGRVLFQAGKADRKAVEAVRDQLADFMETVRGLQRRPMPWIKPAVYDVLCGRRDVWQDLLQRSQEGLQGVPKLIDQVDTLEVDISWEIDRKKLLQDALALKKHFKEGGRAGKWIFKPEIVRKHGRLLSKIKVDGQPCNTVDALWKLVDYLLVDRKLYYVWHLWEGRAERSTGHFSLQITEIKELLKTLQQVFSLHEKRKLLEERLGSISGLNMPDWSDTSVVQGLLEDCQAVLARLDFLWLGSSIVHAQKTVSAFYQRNNAHPITKLVIKSLQKRDIETYQHLFVEIEELNVKSNELAEKNRLLDELVDTAPQLAGQLRNCQDRAGWAEWADRLGQLEQAWAWAQAKHWLYTFLANDLESLHRHSQRLALEIREDLSTLTAAKAWQHFFRGITTQQHRHMVAWQQAMKKFGKGTGKHAQTHKENARRHLNACRTAIPVWIMPLHRVYETVPVEPGVFDLVIVDEASQCGPEALPLLYLGKQILAAGDDKQISPEAVGVNREHVQQHMQHYLFDFDHADSFDVDSSLFDHGLLRFGNRVVLQEHFRCMPELIHFSNTHFYQNDPLVPLLQYPPNRLAPLKAVLVKNGSRQGQGQRVVNQEEAEALVATIVQCCQTKHYQGKTMGVIVLQGTAQAYLIEELLIRAIGIEEMGRRKLICGNSSSFQGGERDIIFLSMVTAPGQKIRALTKTAEQQKFNVAASRAREQMWLFHSVQKKHLRPECLRYKLMKHFHRPVVQRIGIGLDGQKKLRLASQQANRTVEHSPAPFQSWLEVDMVLHLEEMGYRVVPQYAFAGRKIDLVIQGQQAQLAVECDSDQWQGPEQYTADLEQQEKLERCGWQVFRIRASRYYAEPDKALEPLVQLLEQLKILPGA</sequence>
<dbReference type="Proteomes" id="UP000287853">
    <property type="component" value="Unassembled WGS sequence"/>
</dbReference>
<dbReference type="InterPro" id="IPR045055">
    <property type="entry name" value="DNA2/NAM7-like"/>
</dbReference>
<feature type="region of interest" description="Disordered" evidence="2">
    <location>
        <begin position="272"/>
        <end position="293"/>
    </location>
</feature>
<dbReference type="InterPro" id="IPR041679">
    <property type="entry name" value="DNA2/NAM7-like_C"/>
</dbReference>
<feature type="domain" description="DNA2/NAM7 helicase helicase" evidence="3">
    <location>
        <begin position="387"/>
        <end position="529"/>
    </location>
</feature>
<name>A0A3S3R5G7_9BACT</name>
<keyword evidence="7" id="KW-1185">Reference proteome</keyword>
<accession>A0A3S3R5G7</accession>
<evidence type="ECO:0000259" key="3">
    <source>
        <dbReference type="Pfam" id="PF13086"/>
    </source>
</evidence>
<protein>
    <recommendedName>
        <fullName evidence="8">AAA domain-containing protein</fullName>
    </recommendedName>
</protein>
<comment type="caution">
    <text evidence="6">The sequence shown here is derived from an EMBL/GenBank/DDBJ whole genome shotgun (WGS) entry which is preliminary data.</text>
</comment>
<evidence type="ECO:0000313" key="6">
    <source>
        <dbReference type="EMBL" id="RWX44713.1"/>
    </source>
</evidence>
<organism evidence="6 7">
    <name type="scientific">Candidatus Electrothrix aarhusensis</name>
    <dbReference type="NCBI Taxonomy" id="1859131"/>
    <lineage>
        <taxon>Bacteria</taxon>
        <taxon>Pseudomonadati</taxon>
        <taxon>Thermodesulfobacteriota</taxon>
        <taxon>Desulfobulbia</taxon>
        <taxon>Desulfobulbales</taxon>
        <taxon>Desulfobulbaceae</taxon>
        <taxon>Candidatus Electrothrix</taxon>
    </lineage>
</organism>
<evidence type="ECO:0000313" key="7">
    <source>
        <dbReference type="Proteomes" id="UP000287853"/>
    </source>
</evidence>
<dbReference type="InterPro" id="IPR011335">
    <property type="entry name" value="Restrct_endonuc-II-like"/>
</dbReference>
<proteinExistence type="predicted"/>
<dbReference type="SUPFAM" id="SSF52540">
    <property type="entry name" value="P-loop containing nucleoside triphosphate hydrolases"/>
    <property type="match status" value="1"/>
</dbReference>
<dbReference type="PANTHER" id="PTHR10887:SF495">
    <property type="entry name" value="HELICASE SENATAXIN ISOFORM X1-RELATED"/>
    <property type="match status" value="1"/>
</dbReference>
<feature type="coiled-coil region" evidence="1">
    <location>
        <begin position="493"/>
        <end position="520"/>
    </location>
</feature>
<dbReference type="InterPro" id="IPR047187">
    <property type="entry name" value="SF1_C_Upf1"/>
</dbReference>
<feature type="domain" description="Restriction endonuclease type II-like" evidence="5">
    <location>
        <begin position="1409"/>
        <end position="1497"/>
    </location>
</feature>
<dbReference type="Pfam" id="PF13086">
    <property type="entry name" value="AAA_11"/>
    <property type="match status" value="1"/>
</dbReference>
<dbReference type="Gene3D" id="3.40.960.10">
    <property type="entry name" value="VSR Endonuclease"/>
    <property type="match status" value="1"/>
</dbReference>
<dbReference type="SUPFAM" id="SSF52980">
    <property type="entry name" value="Restriction endonuclease-like"/>
    <property type="match status" value="1"/>
</dbReference>
<dbReference type="CDD" id="cd18808">
    <property type="entry name" value="SF1_C_Upf1"/>
    <property type="match status" value="1"/>
</dbReference>
<gene>
    <name evidence="6" type="ORF">H206_03305</name>
</gene>
<dbReference type="Gene3D" id="3.40.50.300">
    <property type="entry name" value="P-loop containing nucleotide triphosphate hydrolases"/>
    <property type="match status" value="3"/>
</dbReference>
<dbReference type="Pfam" id="PF18741">
    <property type="entry name" value="MTES_1575"/>
    <property type="match status" value="1"/>
</dbReference>
<dbReference type="PANTHER" id="PTHR10887">
    <property type="entry name" value="DNA2/NAM7 HELICASE FAMILY"/>
    <property type="match status" value="1"/>
</dbReference>
<dbReference type="GO" id="GO:0004386">
    <property type="term" value="F:helicase activity"/>
    <property type="evidence" value="ECO:0007669"/>
    <property type="project" value="InterPro"/>
</dbReference>
<evidence type="ECO:0000256" key="1">
    <source>
        <dbReference type="SAM" id="Coils"/>
    </source>
</evidence>
<evidence type="ECO:0000259" key="4">
    <source>
        <dbReference type="Pfam" id="PF13087"/>
    </source>
</evidence>
<feature type="compositionally biased region" description="Polar residues" evidence="2">
    <location>
        <begin position="279"/>
        <end position="293"/>
    </location>
</feature>
<evidence type="ECO:0008006" key="8">
    <source>
        <dbReference type="Google" id="ProtNLM"/>
    </source>
</evidence>